<dbReference type="GO" id="GO:0003677">
    <property type="term" value="F:DNA binding"/>
    <property type="evidence" value="ECO:0007669"/>
    <property type="project" value="InterPro"/>
</dbReference>
<keyword evidence="3" id="KW-0731">Sigma factor</keyword>
<accession>A0A327KJ41</accession>
<comment type="caution">
    <text evidence="7">The sequence shown here is derived from an EMBL/GenBank/DDBJ whole genome shotgun (WGS) entry which is preliminary data.</text>
</comment>
<dbReference type="RefSeq" id="WP_111422570.1">
    <property type="nucleotide sequence ID" value="NZ_NPEX01000386.1"/>
</dbReference>
<dbReference type="InterPro" id="IPR036388">
    <property type="entry name" value="WH-like_DNA-bd_sf"/>
</dbReference>
<keyword evidence="4" id="KW-0804">Transcription</keyword>
<dbReference type="Gene3D" id="1.10.1740.10">
    <property type="match status" value="1"/>
</dbReference>
<dbReference type="AlphaFoldDB" id="A0A327KJ41"/>
<evidence type="ECO:0000256" key="2">
    <source>
        <dbReference type="ARBA" id="ARBA00023015"/>
    </source>
</evidence>
<reference evidence="7 8" key="1">
    <citation type="submission" date="2017-07" db="EMBL/GenBank/DDBJ databases">
        <title>Draft Genome Sequences of Select Purple Nonsulfur Bacteria.</title>
        <authorList>
            <person name="Lasarre B."/>
            <person name="Mckinlay J.B."/>
        </authorList>
    </citation>
    <scope>NUCLEOTIDE SEQUENCE [LARGE SCALE GENOMIC DNA]</scope>
    <source>
        <strain evidence="7 8">DSM 5909</strain>
    </source>
</reference>
<dbReference type="GO" id="GO:0006352">
    <property type="term" value="P:DNA-templated transcription initiation"/>
    <property type="evidence" value="ECO:0007669"/>
    <property type="project" value="InterPro"/>
</dbReference>
<dbReference type="Gene3D" id="1.10.10.10">
    <property type="entry name" value="Winged helix-like DNA-binding domain superfamily/Winged helix DNA-binding domain"/>
    <property type="match status" value="1"/>
</dbReference>
<dbReference type="Proteomes" id="UP000249130">
    <property type="component" value="Unassembled WGS sequence"/>
</dbReference>
<protein>
    <submittedName>
        <fullName evidence="7">RNA polymerase subunit sigma-70</fullName>
    </submittedName>
</protein>
<sequence length="181" mass="20001">MLTSAELVWLLAGVAKGDHAAFERLYRATRAKLYGVVLRILQRPDLAGEALQDAYLRIWTKAARFDPGRASPITWMVAIARNRAIDVARQAGEIVVDEAEAAEVASDDPDPLGESIATEALKRLLACLGRLEADRQRMVLLAYFSGVDRAGLAREFDRPVNTIKTQLRRALADLRECLGNE</sequence>
<dbReference type="InterPro" id="IPR039425">
    <property type="entry name" value="RNA_pol_sigma-70-like"/>
</dbReference>
<comment type="similarity">
    <text evidence="1">Belongs to the sigma-70 factor family. ECF subfamily.</text>
</comment>
<dbReference type="InterPro" id="IPR013324">
    <property type="entry name" value="RNA_pol_sigma_r3/r4-like"/>
</dbReference>
<keyword evidence="8" id="KW-1185">Reference proteome</keyword>
<dbReference type="InterPro" id="IPR013249">
    <property type="entry name" value="RNA_pol_sigma70_r4_t2"/>
</dbReference>
<dbReference type="PANTHER" id="PTHR43133:SF62">
    <property type="entry name" value="RNA POLYMERASE SIGMA FACTOR SIGZ"/>
    <property type="match status" value="1"/>
</dbReference>
<evidence type="ECO:0000256" key="3">
    <source>
        <dbReference type="ARBA" id="ARBA00023082"/>
    </source>
</evidence>
<dbReference type="NCBIfam" id="TIGR02937">
    <property type="entry name" value="sigma70-ECF"/>
    <property type="match status" value="1"/>
</dbReference>
<organism evidence="7 8">
    <name type="scientific">Rhodoplanes roseus</name>
    <dbReference type="NCBI Taxonomy" id="29409"/>
    <lineage>
        <taxon>Bacteria</taxon>
        <taxon>Pseudomonadati</taxon>
        <taxon>Pseudomonadota</taxon>
        <taxon>Alphaproteobacteria</taxon>
        <taxon>Hyphomicrobiales</taxon>
        <taxon>Nitrobacteraceae</taxon>
        <taxon>Rhodoplanes</taxon>
    </lineage>
</organism>
<dbReference type="InterPro" id="IPR007627">
    <property type="entry name" value="RNA_pol_sigma70_r2"/>
</dbReference>
<dbReference type="SUPFAM" id="SSF88659">
    <property type="entry name" value="Sigma3 and sigma4 domains of RNA polymerase sigma factors"/>
    <property type="match status" value="1"/>
</dbReference>
<feature type="domain" description="RNA polymerase sigma factor 70 region 4 type 2" evidence="6">
    <location>
        <begin position="122"/>
        <end position="174"/>
    </location>
</feature>
<proteinExistence type="inferred from homology"/>
<dbReference type="GO" id="GO:0016987">
    <property type="term" value="F:sigma factor activity"/>
    <property type="evidence" value="ECO:0007669"/>
    <property type="project" value="UniProtKB-KW"/>
</dbReference>
<name>A0A327KJ41_9BRAD</name>
<dbReference type="Pfam" id="PF04542">
    <property type="entry name" value="Sigma70_r2"/>
    <property type="match status" value="1"/>
</dbReference>
<evidence type="ECO:0000256" key="1">
    <source>
        <dbReference type="ARBA" id="ARBA00010641"/>
    </source>
</evidence>
<dbReference type="InterPro" id="IPR013325">
    <property type="entry name" value="RNA_pol_sigma_r2"/>
</dbReference>
<dbReference type="SUPFAM" id="SSF88946">
    <property type="entry name" value="Sigma2 domain of RNA polymerase sigma factors"/>
    <property type="match status" value="1"/>
</dbReference>
<dbReference type="OrthoDB" id="9784272at2"/>
<dbReference type="EMBL" id="NPEX01000386">
    <property type="protein sequence ID" value="RAI38104.1"/>
    <property type="molecule type" value="Genomic_DNA"/>
</dbReference>
<evidence type="ECO:0000313" key="7">
    <source>
        <dbReference type="EMBL" id="RAI38104.1"/>
    </source>
</evidence>
<evidence type="ECO:0000259" key="5">
    <source>
        <dbReference type="Pfam" id="PF04542"/>
    </source>
</evidence>
<evidence type="ECO:0000259" key="6">
    <source>
        <dbReference type="Pfam" id="PF08281"/>
    </source>
</evidence>
<dbReference type="PANTHER" id="PTHR43133">
    <property type="entry name" value="RNA POLYMERASE ECF-TYPE SIGMA FACTO"/>
    <property type="match status" value="1"/>
</dbReference>
<evidence type="ECO:0000313" key="8">
    <source>
        <dbReference type="Proteomes" id="UP000249130"/>
    </source>
</evidence>
<dbReference type="Pfam" id="PF08281">
    <property type="entry name" value="Sigma70_r4_2"/>
    <property type="match status" value="1"/>
</dbReference>
<dbReference type="InterPro" id="IPR014284">
    <property type="entry name" value="RNA_pol_sigma-70_dom"/>
</dbReference>
<keyword evidence="2" id="KW-0805">Transcription regulation</keyword>
<gene>
    <name evidence="7" type="ORF">CH341_28455</name>
</gene>
<feature type="domain" description="RNA polymerase sigma-70 region 2" evidence="5">
    <location>
        <begin position="25"/>
        <end position="92"/>
    </location>
</feature>
<evidence type="ECO:0000256" key="4">
    <source>
        <dbReference type="ARBA" id="ARBA00023163"/>
    </source>
</evidence>